<dbReference type="SUPFAM" id="SSF69645">
    <property type="entry name" value="Arp2/3 complex subunits"/>
    <property type="match status" value="1"/>
</dbReference>
<comment type="similarity">
    <text evidence="3">Belongs to the universal ribosomal protein uL24 family.</text>
</comment>
<dbReference type="InterPro" id="IPR041988">
    <property type="entry name" value="Ribosomal_uL24_KOW"/>
</dbReference>
<evidence type="ECO:0000256" key="8">
    <source>
        <dbReference type="ARBA" id="ARBA00023274"/>
    </source>
</evidence>
<keyword evidence="5" id="KW-0689">Ribosomal protein</keyword>
<keyword evidence="4" id="KW-0963">Cytoplasm</keyword>
<keyword evidence="12" id="KW-1185">Reference proteome</keyword>
<dbReference type="InterPro" id="IPR014722">
    <property type="entry name" value="Rib_uL2_dom2"/>
</dbReference>
<evidence type="ECO:0000313" key="12">
    <source>
        <dbReference type="Proteomes" id="UP001150062"/>
    </source>
</evidence>
<evidence type="ECO:0000256" key="6">
    <source>
        <dbReference type="ARBA" id="ARBA00023203"/>
    </source>
</evidence>
<protein>
    <submittedName>
        <fullName evidence="11">Arp2/3 complex 20 kd subunit</fullName>
    </submittedName>
</protein>
<dbReference type="PANTHER" id="PTHR22629:SF0">
    <property type="entry name" value="ACTIN-RELATED PROTEIN 2_3 COMPLEX SUBUNIT 4"/>
    <property type="match status" value="1"/>
</dbReference>
<evidence type="ECO:0000313" key="11">
    <source>
        <dbReference type="EMBL" id="KAJ6242157.1"/>
    </source>
</evidence>
<keyword evidence="8" id="KW-0687">Ribonucleoprotein</keyword>
<dbReference type="Gene3D" id="3.30.1460.20">
    <property type="match status" value="1"/>
</dbReference>
<dbReference type="InterPro" id="IPR008384">
    <property type="entry name" value="ARPC4"/>
</dbReference>
<dbReference type="InterPro" id="IPR005825">
    <property type="entry name" value="Ribosomal_uL24_CS"/>
</dbReference>
<evidence type="ECO:0000256" key="7">
    <source>
        <dbReference type="ARBA" id="ARBA00023212"/>
    </source>
</evidence>
<evidence type="ECO:0000256" key="9">
    <source>
        <dbReference type="SAM" id="MobiDB-lite"/>
    </source>
</evidence>
<accession>A0ABQ8YC59</accession>
<gene>
    <name evidence="11" type="ORF">M0813_22930</name>
</gene>
<evidence type="ECO:0000256" key="3">
    <source>
        <dbReference type="ARBA" id="ARBA00010618"/>
    </source>
</evidence>
<feature type="region of interest" description="Disordered" evidence="9">
    <location>
        <begin position="1"/>
        <end position="26"/>
    </location>
</feature>
<dbReference type="SUPFAM" id="SSF50104">
    <property type="entry name" value="Translation proteins SH3-like domain"/>
    <property type="match status" value="1"/>
</dbReference>
<evidence type="ECO:0000256" key="5">
    <source>
        <dbReference type="ARBA" id="ARBA00022980"/>
    </source>
</evidence>
<dbReference type="PANTHER" id="PTHR22629">
    <property type="entry name" value="ARP2/3 COMPLEX 20 KD SUBUNIT"/>
    <property type="match status" value="1"/>
</dbReference>
<proteinExistence type="inferred from homology"/>
<comment type="caution">
    <text evidence="11">The sequence shown here is derived from an EMBL/GenBank/DDBJ whole genome shotgun (WGS) entry which is preliminary data.</text>
</comment>
<dbReference type="EMBL" id="JAOAOG010000182">
    <property type="protein sequence ID" value="KAJ6242157.1"/>
    <property type="molecule type" value="Genomic_DNA"/>
</dbReference>
<dbReference type="InterPro" id="IPR034666">
    <property type="entry name" value="ARPC2/4"/>
</dbReference>
<dbReference type="InterPro" id="IPR005756">
    <property type="entry name" value="Ribosomal_uL24_euk/arc"/>
</dbReference>
<evidence type="ECO:0000259" key="10">
    <source>
        <dbReference type="Pfam" id="PF00467"/>
    </source>
</evidence>
<reference evidence="11" key="1">
    <citation type="submission" date="2022-08" db="EMBL/GenBank/DDBJ databases">
        <title>Novel sulfate-reducing endosymbionts in the free-living metamonad Anaeramoeba.</title>
        <authorList>
            <person name="Jerlstrom-Hultqvist J."/>
            <person name="Cepicka I."/>
            <person name="Gallot-Lavallee L."/>
            <person name="Salas-Leiva D."/>
            <person name="Curtis B.A."/>
            <person name="Zahonova K."/>
            <person name="Pipaliya S."/>
            <person name="Dacks J."/>
            <person name="Roger A.J."/>
        </authorList>
    </citation>
    <scope>NUCLEOTIDE SEQUENCE</scope>
    <source>
        <strain evidence="11">Schooner1</strain>
    </source>
</reference>
<dbReference type="PROSITE" id="PS01108">
    <property type="entry name" value="RIBOSOMAL_L24"/>
    <property type="match status" value="1"/>
</dbReference>
<dbReference type="Proteomes" id="UP001150062">
    <property type="component" value="Unassembled WGS sequence"/>
</dbReference>
<dbReference type="InterPro" id="IPR008991">
    <property type="entry name" value="Translation_prot_SH3-like_sf"/>
</dbReference>
<comment type="subcellular location">
    <subcellularLocation>
        <location evidence="1">Cytoplasm</location>
        <location evidence="1">Cytoskeleton</location>
    </subcellularLocation>
</comment>
<organism evidence="11 12">
    <name type="scientific">Anaeramoeba flamelloides</name>
    <dbReference type="NCBI Taxonomy" id="1746091"/>
    <lineage>
        <taxon>Eukaryota</taxon>
        <taxon>Metamonada</taxon>
        <taxon>Anaeramoebidae</taxon>
        <taxon>Anaeramoeba</taxon>
    </lineage>
</organism>
<dbReference type="Pfam" id="PF16906">
    <property type="entry name" value="Ribosomal_L26"/>
    <property type="match status" value="1"/>
</dbReference>
<dbReference type="InterPro" id="IPR005824">
    <property type="entry name" value="KOW"/>
</dbReference>
<evidence type="ECO:0000256" key="4">
    <source>
        <dbReference type="ARBA" id="ARBA00022490"/>
    </source>
</evidence>
<dbReference type="CDD" id="cd06089">
    <property type="entry name" value="KOW_RPL26"/>
    <property type="match status" value="1"/>
</dbReference>
<keyword evidence="6" id="KW-0009">Actin-binding</keyword>
<dbReference type="Gene3D" id="2.30.30.30">
    <property type="match status" value="1"/>
</dbReference>
<keyword evidence="7" id="KW-0206">Cytoskeleton</keyword>
<comment type="similarity">
    <text evidence="2">Belongs to the ARPC4 family.</text>
</comment>
<dbReference type="Pfam" id="PF00467">
    <property type="entry name" value="KOW"/>
    <property type="match status" value="1"/>
</dbReference>
<name>A0ABQ8YC59_9EUKA</name>
<evidence type="ECO:0000256" key="2">
    <source>
        <dbReference type="ARBA" id="ARBA00005919"/>
    </source>
</evidence>
<sequence>MKIKRNVSSSRRKNRKKHFTASSSERRIRMTCPLSTELREKYNVRRLPVIAEDEVKVLRGKFKKSEGKVLSVYRKKYSITIENVQKTKKNGEQVQIPVHPNKCLITKLKLTKSRERILARKNRLRGKKVKSTKEQKIDSKMTEAQTLKPYLDCIRKTLESAICLQNFASQVVERHNKPEVEAQTSKELLGNKVVISRTENERVCIESSINSTRISISLKNSDDLETILTKKFMRFMTIRAEKFFILRRKAVEGYDISLLITNTHTEEMYKHKLIDFVIEFMKSIDSEINKMKLHVNQRARVVAVQFLEQFK</sequence>
<feature type="compositionally biased region" description="Basic residues" evidence="9">
    <location>
        <begin position="1"/>
        <end position="19"/>
    </location>
</feature>
<dbReference type="NCBIfam" id="TIGR01080">
    <property type="entry name" value="rplX_A_E"/>
    <property type="match status" value="1"/>
</dbReference>
<feature type="domain" description="KOW" evidence="10">
    <location>
        <begin position="53"/>
        <end position="82"/>
    </location>
</feature>
<dbReference type="Pfam" id="PF05856">
    <property type="entry name" value="ARPC4"/>
    <property type="match status" value="1"/>
</dbReference>
<evidence type="ECO:0000256" key="1">
    <source>
        <dbReference type="ARBA" id="ARBA00004245"/>
    </source>
</evidence>